<dbReference type="Gene3D" id="3.30.310.10">
    <property type="entry name" value="TATA-Binding Protein"/>
    <property type="match status" value="2"/>
</dbReference>
<gene>
    <name evidence="8" type="ORF">FSCOSCO3_A005387</name>
</gene>
<organism evidence="8 9">
    <name type="scientific">Scomber scombrus</name>
    <name type="common">Atlantic mackerel</name>
    <name type="synonym">Scomber vernalis</name>
    <dbReference type="NCBI Taxonomy" id="13677"/>
    <lineage>
        <taxon>Eukaryota</taxon>
        <taxon>Metazoa</taxon>
        <taxon>Chordata</taxon>
        <taxon>Craniata</taxon>
        <taxon>Vertebrata</taxon>
        <taxon>Euteleostomi</taxon>
        <taxon>Actinopterygii</taxon>
        <taxon>Neopterygii</taxon>
        <taxon>Teleostei</taxon>
        <taxon>Neoteleostei</taxon>
        <taxon>Acanthomorphata</taxon>
        <taxon>Pelagiaria</taxon>
        <taxon>Scombriformes</taxon>
        <taxon>Scombridae</taxon>
        <taxon>Scomber</taxon>
    </lineage>
</organism>
<evidence type="ECO:0000256" key="6">
    <source>
        <dbReference type="ARBA" id="ARBA00023242"/>
    </source>
</evidence>
<evidence type="ECO:0000256" key="1">
    <source>
        <dbReference type="ARBA" id="ARBA00004123"/>
    </source>
</evidence>
<comment type="subcellular location">
    <subcellularLocation>
        <location evidence="1">Nucleus</location>
    </subcellularLocation>
</comment>
<keyword evidence="3" id="KW-0805">Transcription regulation</keyword>
<accession>A0AAV1PZ66</accession>
<keyword evidence="9" id="KW-1185">Reference proteome</keyword>
<dbReference type="InterPro" id="IPR012295">
    <property type="entry name" value="TBP_dom_sf"/>
</dbReference>
<evidence type="ECO:0000256" key="3">
    <source>
        <dbReference type="ARBA" id="ARBA00023015"/>
    </source>
</evidence>
<name>A0AAV1PZ66_SCOSC</name>
<dbReference type="PRINTS" id="PR00686">
    <property type="entry name" value="TIFACTORIID"/>
</dbReference>
<evidence type="ECO:0000256" key="7">
    <source>
        <dbReference type="SAM" id="MobiDB-lite"/>
    </source>
</evidence>
<dbReference type="GO" id="GO:0005634">
    <property type="term" value="C:nucleus"/>
    <property type="evidence" value="ECO:0007669"/>
    <property type="project" value="UniProtKB-SubCell"/>
</dbReference>
<dbReference type="EMBL" id="CAWUFR010000405">
    <property type="protein sequence ID" value="CAK6977362.1"/>
    <property type="molecule type" value="Genomic_DNA"/>
</dbReference>
<feature type="compositionally biased region" description="Low complexity" evidence="7">
    <location>
        <begin position="16"/>
        <end position="35"/>
    </location>
</feature>
<dbReference type="FunFam" id="3.30.310.10:FF:000005">
    <property type="entry name" value="TATA box-binding protein-like 1"/>
    <property type="match status" value="1"/>
</dbReference>
<reference evidence="8 9" key="1">
    <citation type="submission" date="2024-01" db="EMBL/GenBank/DDBJ databases">
        <authorList>
            <person name="Alioto T."/>
            <person name="Alioto T."/>
            <person name="Gomez Garrido J."/>
        </authorList>
    </citation>
    <scope>NUCLEOTIDE SEQUENCE [LARGE SCALE GENOMIC DNA]</scope>
</reference>
<comment type="similarity">
    <text evidence="2">Belongs to the TBP family.</text>
</comment>
<dbReference type="Proteomes" id="UP001314229">
    <property type="component" value="Unassembled WGS sequence"/>
</dbReference>
<dbReference type="GO" id="GO:0006352">
    <property type="term" value="P:DNA-templated transcription initiation"/>
    <property type="evidence" value="ECO:0007669"/>
    <property type="project" value="InterPro"/>
</dbReference>
<evidence type="ECO:0000313" key="9">
    <source>
        <dbReference type="Proteomes" id="UP001314229"/>
    </source>
</evidence>
<feature type="compositionally biased region" description="Polar residues" evidence="7">
    <location>
        <begin position="1"/>
        <end position="15"/>
    </location>
</feature>
<dbReference type="GO" id="GO:0003677">
    <property type="term" value="F:DNA binding"/>
    <property type="evidence" value="ECO:0007669"/>
    <property type="project" value="UniProtKB-KW"/>
</dbReference>
<dbReference type="SUPFAM" id="SSF55945">
    <property type="entry name" value="TATA-box binding protein-like"/>
    <property type="match status" value="2"/>
</dbReference>
<protein>
    <submittedName>
        <fullName evidence="8">TATA-box-binding protein-like</fullName>
    </submittedName>
</protein>
<keyword evidence="4" id="KW-0238">DNA-binding</keyword>
<proteinExistence type="inferred from homology"/>
<comment type="caution">
    <text evidence="8">The sequence shown here is derived from an EMBL/GenBank/DDBJ whole genome shotgun (WGS) entry which is preliminary data.</text>
</comment>
<dbReference type="Pfam" id="PF00352">
    <property type="entry name" value="TBP"/>
    <property type="match status" value="2"/>
</dbReference>
<dbReference type="AlphaFoldDB" id="A0AAV1PZ66"/>
<sequence length="234" mass="26105">MKELNQFISTGNNSQPTSTDTKPTDTDSTSLDYSSQNSSAASVVDPSTPMTPEKPETFLTIQNVVSTVKLGCHLDLRAIASKAWNVKYDPKSFQALIMMIRKPRATALMYKTGNMVCTGTRSEESSYIAARRFARILQKLGHPVRFLNFKIQTMVGSCKIFPVNLEKLALTHRMHCSYEPELFPALFYKVMPGVSVTVFASGRASVNGGRTQADIYKAFDIIYPILCCFRKPEH</sequence>
<keyword evidence="5" id="KW-0804">Transcription</keyword>
<evidence type="ECO:0000256" key="2">
    <source>
        <dbReference type="ARBA" id="ARBA00005560"/>
    </source>
</evidence>
<dbReference type="InterPro" id="IPR000814">
    <property type="entry name" value="TBP"/>
</dbReference>
<dbReference type="PANTHER" id="PTHR10126">
    <property type="entry name" value="TATA-BOX BINDING PROTEIN"/>
    <property type="match status" value="1"/>
</dbReference>
<evidence type="ECO:0000313" key="8">
    <source>
        <dbReference type="EMBL" id="CAK6977362.1"/>
    </source>
</evidence>
<feature type="region of interest" description="Disordered" evidence="7">
    <location>
        <begin position="1"/>
        <end position="53"/>
    </location>
</feature>
<evidence type="ECO:0000256" key="5">
    <source>
        <dbReference type="ARBA" id="ARBA00023163"/>
    </source>
</evidence>
<keyword evidence="6" id="KW-0539">Nucleus</keyword>
<evidence type="ECO:0000256" key="4">
    <source>
        <dbReference type="ARBA" id="ARBA00023125"/>
    </source>
</evidence>